<protein>
    <submittedName>
        <fullName evidence="2">Uncharacterized protein</fullName>
    </submittedName>
</protein>
<dbReference type="STRING" id="1231336.L248_0480"/>
<name>U4TJ96_9LACO</name>
<dbReference type="EMBL" id="KI271591">
    <property type="protein sequence ID" value="ERL64876.1"/>
    <property type="molecule type" value="Genomic_DNA"/>
</dbReference>
<keyword evidence="1" id="KW-0812">Transmembrane</keyword>
<gene>
    <name evidence="2" type="ORF">L248_0480</name>
</gene>
<accession>U4TJ96</accession>
<feature type="transmembrane region" description="Helical" evidence="1">
    <location>
        <begin position="245"/>
        <end position="266"/>
    </location>
</feature>
<feature type="transmembrane region" description="Helical" evidence="1">
    <location>
        <begin position="294"/>
        <end position="316"/>
    </location>
</feature>
<keyword evidence="3" id="KW-1185">Reference proteome</keyword>
<feature type="transmembrane region" description="Helical" evidence="1">
    <location>
        <begin position="323"/>
        <end position="343"/>
    </location>
</feature>
<dbReference type="AlphaFoldDB" id="U4TJ96"/>
<evidence type="ECO:0000313" key="3">
    <source>
        <dbReference type="Proteomes" id="UP000030647"/>
    </source>
</evidence>
<sequence length="417" mass="46583">MGAAAMRKIMTFIRFEFLKRRRVWPVGIVALLITISLAVGFGVQKHNQSVFVQDYSTQLKKRYPNENSLGRSELTSFQKSEAAYHDWFFKSVAVNVVLNGQGTREIPGFGVRLYARTASGALSDAFARTYDQYRYMRQKNITPMFPDSLVIVPVAGDLDKLSDTDKQWVMRNNPHFYVQALPFLWSLLQSNGVVALLLAFGVLLSGGQLAKELAHKRAHSHWLTLQDEPFPAQVGIQFGMMLTTMIQVVFVPLLAVTLGIGLLFGFGDGRYPVFSYQNPDGFGSKEAIMPLSQYLTNTLSLLFLLTVFLTLVMIILSMLLRNGWLTILGTILVVGLSLITPPIPGLPLTYFHLNDIVTGIAQEQAGSDALQAPAVFINLGWWCVGLLLLIILITEWRRIVHRLQRIHLASQKSPASL</sequence>
<dbReference type="eggNOG" id="COG1277">
    <property type="taxonomic scope" value="Bacteria"/>
</dbReference>
<keyword evidence="1" id="KW-0472">Membrane</keyword>
<evidence type="ECO:0000313" key="2">
    <source>
        <dbReference type="EMBL" id="ERL64876.1"/>
    </source>
</evidence>
<organism evidence="2 3">
    <name type="scientific">Schleiferilactobacillus shenzhenensis LY-73</name>
    <dbReference type="NCBI Taxonomy" id="1231336"/>
    <lineage>
        <taxon>Bacteria</taxon>
        <taxon>Bacillati</taxon>
        <taxon>Bacillota</taxon>
        <taxon>Bacilli</taxon>
        <taxon>Lactobacillales</taxon>
        <taxon>Lactobacillaceae</taxon>
        <taxon>Schleiferilactobacillus</taxon>
    </lineage>
</organism>
<feature type="transmembrane region" description="Helical" evidence="1">
    <location>
        <begin position="375"/>
        <end position="396"/>
    </location>
</feature>
<proteinExistence type="predicted"/>
<evidence type="ECO:0000256" key="1">
    <source>
        <dbReference type="SAM" id="Phobius"/>
    </source>
</evidence>
<dbReference type="Proteomes" id="UP000030647">
    <property type="component" value="Unassembled WGS sequence"/>
</dbReference>
<feature type="transmembrane region" description="Helical" evidence="1">
    <location>
        <begin position="183"/>
        <end position="207"/>
    </location>
</feature>
<dbReference type="HOGENOM" id="CLU_670473_0_0_9"/>
<reference evidence="3" key="1">
    <citation type="journal article" date="2013" name="Genome Announc.">
        <title>Whole-Genome Sequencing of Lactobacillus shenzhenensis Strain LY-73T.</title>
        <authorList>
            <person name="Lin Z."/>
            <person name="Liu Z."/>
            <person name="Yang R."/>
            <person name="Zou Y."/>
            <person name="Wan D."/>
            <person name="Chen J."/>
            <person name="Guo M."/>
            <person name="Zhao J."/>
            <person name="Fang C."/>
            <person name="Yang R."/>
            <person name="Liu F."/>
        </authorList>
    </citation>
    <scope>NUCLEOTIDE SEQUENCE [LARGE SCALE GENOMIC DNA]</scope>
    <source>
        <strain evidence="3">LY-73</strain>
    </source>
</reference>
<keyword evidence="1" id="KW-1133">Transmembrane helix</keyword>